<keyword evidence="4" id="KW-0963">Cytoplasm</keyword>
<evidence type="ECO:0000256" key="10">
    <source>
        <dbReference type="SAM" id="Coils"/>
    </source>
</evidence>
<keyword evidence="10" id="KW-0175">Coiled coil</keyword>
<evidence type="ECO:0000256" key="12">
    <source>
        <dbReference type="SAM" id="Phobius"/>
    </source>
</evidence>
<evidence type="ECO:0000256" key="1">
    <source>
        <dbReference type="ARBA" id="ARBA00004120"/>
    </source>
</evidence>
<evidence type="ECO:0000256" key="3">
    <source>
        <dbReference type="ARBA" id="ARBA00022475"/>
    </source>
</evidence>
<evidence type="ECO:0000256" key="4">
    <source>
        <dbReference type="ARBA" id="ARBA00022490"/>
    </source>
</evidence>
<dbReference type="GO" id="GO:0060170">
    <property type="term" value="C:ciliary membrane"/>
    <property type="evidence" value="ECO:0007669"/>
    <property type="project" value="TreeGrafter"/>
</dbReference>
<evidence type="ECO:0000313" key="14">
    <source>
        <dbReference type="Proteomes" id="UP001152320"/>
    </source>
</evidence>
<keyword evidence="5 12" id="KW-0812">Transmembrane</keyword>
<evidence type="ECO:0000256" key="6">
    <source>
        <dbReference type="ARBA" id="ARBA00022989"/>
    </source>
</evidence>
<feature type="region of interest" description="Disordered" evidence="11">
    <location>
        <begin position="624"/>
        <end position="651"/>
    </location>
</feature>
<dbReference type="PANTHER" id="PTHR16795">
    <property type="entry name" value="LIMBIN/ELLIS-VAN CREVELD PROTEIN"/>
    <property type="match status" value="1"/>
</dbReference>
<feature type="compositionally biased region" description="Basic and acidic residues" evidence="11">
    <location>
        <begin position="641"/>
        <end position="651"/>
    </location>
</feature>
<protein>
    <submittedName>
        <fullName evidence="13">Ellis-van Creveld syndrome protein</fullName>
    </submittedName>
</protein>
<evidence type="ECO:0000313" key="13">
    <source>
        <dbReference type="EMBL" id="KAJ8025948.1"/>
    </source>
</evidence>
<evidence type="ECO:0000256" key="7">
    <source>
        <dbReference type="ARBA" id="ARBA00023136"/>
    </source>
</evidence>
<feature type="compositionally biased region" description="Basic residues" evidence="11">
    <location>
        <begin position="920"/>
        <end position="929"/>
    </location>
</feature>
<reference evidence="13" key="1">
    <citation type="submission" date="2021-10" db="EMBL/GenBank/DDBJ databases">
        <title>Tropical sea cucumber genome reveals ecological adaptation and Cuvierian tubules defense mechanism.</title>
        <authorList>
            <person name="Chen T."/>
        </authorList>
    </citation>
    <scope>NUCLEOTIDE SEQUENCE</scope>
    <source>
        <strain evidence="13">Nanhai2018</strain>
        <tissue evidence="13">Muscle</tissue>
    </source>
</reference>
<feature type="coiled-coil region" evidence="10">
    <location>
        <begin position="823"/>
        <end position="854"/>
    </location>
</feature>
<feature type="coiled-coil region" evidence="10">
    <location>
        <begin position="365"/>
        <end position="429"/>
    </location>
</feature>
<dbReference type="Proteomes" id="UP001152320">
    <property type="component" value="Chromosome 17"/>
</dbReference>
<dbReference type="GO" id="GO:0007224">
    <property type="term" value="P:smoothened signaling pathway"/>
    <property type="evidence" value="ECO:0007669"/>
    <property type="project" value="InterPro"/>
</dbReference>
<proteinExistence type="predicted"/>
<feature type="compositionally biased region" description="Basic and acidic residues" evidence="11">
    <location>
        <begin position="887"/>
        <end position="898"/>
    </location>
</feature>
<evidence type="ECO:0000256" key="11">
    <source>
        <dbReference type="SAM" id="MobiDB-lite"/>
    </source>
</evidence>
<gene>
    <name evidence="13" type="ORF">HOLleu_33660</name>
</gene>
<feature type="coiled-coil region" evidence="10">
    <location>
        <begin position="500"/>
        <end position="565"/>
    </location>
</feature>
<evidence type="ECO:0000256" key="8">
    <source>
        <dbReference type="ARBA" id="ARBA00023212"/>
    </source>
</evidence>
<feature type="region of interest" description="Disordered" evidence="11">
    <location>
        <begin position="878"/>
        <end position="929"/>
    </location>
</feature>
<feature type="transmembrane region" description="Helical" evidence="12">
    <location>
        <begin position="22"/>
        <end position="44"/>
    </location>
</feature>
<evidence type="ECO:0000256" key="5">
    <source>
        <dbReference type="ARBA" id="ARBA00022692"/>
    </source>
</evidence>
<evidence type="ECO:0000256" key="2">
    <source>
        <dbReference type="ARBA" id="ARBA00004162"/>
    </source>
</evidence>
<keyword evidence="14" id="KW-1185">Reference proteome</keyword>
<comment type="subcellular location">
    <subcellularLocation>
        <location evidence="2">Cell membrane</location>
        <topology evidence="2">Single-pass membrane protein</topology>
    </subcellularLocation>
    <subcellularLocation>
        <location evidence="1">Cytoplasm</location>
        <location evidence="1">Cytoskeleton</location>
        <location evidence="1">Cilium basal body</location>
    </subcellularLocation>
</comment>
<sequence length="929" mass="107508">MASCEDVDLVLAGQTVEVFPDLIFIILTAVVGVVLPLLFAFLFLKEIGKKRVQKSERVIGNTPRTVTEDWAGVEEDGIYYAGGAARQTTSAYKKMQKQRKSMKVSLEMDAVVYTNESTQDTAMEHDEDETEGEEEEFETYTSIVTILSKSGMSTKARDKALEELYIQDIRDSWTLQSDIHKEKTSAFFVLLQVMLGKFVASERITETYAKEFVEQYQEKMKECEGEILSDLKKVEQDLKENSRDSLEVEEELELKRPEFSRRLAAVVDSLSAEMRDDLQKNSGLSTDEVEALSEKLSKHMTTAEKLIGEDVEDQSVVLQDRLSKRQALAQQYSDMTARESQGTQTRIVEMKNILSDAVDDQKMTQSQVESILKDYEENLAAVEENYRSELQRQSAELQQKLKHHREAAMAKLQDKHSKEQEKLQQAVTTVVNPSDIVQAHHDLQQQHRSEYNDLVDELDYTEAEALSVARKKLSETQKEEADQVAEKMVAMLAEETRLSEKEAQKMMKKHQANCQAFEEQLMKEKQEQSEMLQKKIQERKAAWEKEKEKNKVEQQQLTVEQEKTVTKVLDSQTGLEEEARKRILQQHEQNTAALNNHLNLTRMRQQKLIEAKLAKRKARMEALKEQQKTEVNNAENEEEAEALKEQHEEELRTELAEYNKEHEKTVAVFRSKIAIETAEMLKVQDQQMGELLGKLQVGQARRRAVIERQDKAIQELQEKLVDTVGDNSKVPEQKTERIIQKHLREVEEVQEKMREAREHQAKILREKYENQKIMREKTLLAQLDENRVKTAKSKQRELSTNALEVLSRIYEEKKQEQAIKQMEQEMKSEMLHQKQEMDRQLEEALKRELEEREKDFLGDLAAVSELRKEELTELVSAAVEDGGGNEGDAKAIKKDLMKRMKNAKSRPDDDDEDFVEEKRSKKKKKGKKK</sequence>
<keyword evidence="6 12" id="KW-1133">Transmembrane helix</keyword>
<organism evidence="13 14">
    <name type="scientific">Holothuria leucospilota</name>
    <name type="common">Black long sea cucumber</name>
    <name type="synonym">Mertensiothuria leucospilota</name>
    <dbReference type="NCBI Taxonomy" id="206669"/>
    <lineage>
        <taxon>Eukaryota</taxon>
        <taxon>Metazoa</taxon>
        <taxon>Echinodermata</taxon>
        <taxon>Eleutherozoa</taxon>
        <taxon>Echinozoa</taxon>
        <taxon>Holothuroidea</taxon>
        <taxon>Aspidochirotacea</taxon>
        <taxon>Aspidochirotida</taxon>
        <taxon>Holothuriidae</taxon>
        <taxon>Holothuria</taxon>
    </lineage>
</organism>
<keyword evidence="7 12" id="KW-0472">Membrane</keyword>
<dbReference type="InterPro" id="IPR026501">
    <property type="entry name" value="Limbin/EVC"/>
</dbReference>
<keyword evidence="8" id="KW-0206">Cytoskeleton</keyword>
<evidence type="ECO:0000256" key="9">
    <source>
        <dbReference type="ARBA" id="ARBA00023273"/>
    </source>
</evidence>
<dbReference type="PANTHER" id="PTHR16795:SF13">
    <property type="entry name" value="EVC COMPLEX MEMBER EVC"/>
    <property type="match status" value="1"/>
</dbReference>
<keyword evidence="9" id="KW-0966">Cell projection</keyword>
<dbReference type="GO" id="GO:0098797">
    <property type="term" value="C:plasma membrane protein complex"/>
    <property type="evidence" value="ECO:0007669"/>
    <property type="project" value="TreeGrafter"/>
</dbReference>
<dbReference type="AlphaFoldDB" id="A0A9Q0YP15"/>
<comment type="caution">
    <text evidence="13">The sequence shown here is derived from an EMBL/GenBank/DDBJ whole genome shotgun (WGS) entry which is preliminary data.</text>
</comment>
<name>A0A9Q0YP15_HOLLE</name>
<accession>A0A9Q0YP15</accession>
<dbReference type="EMBL" id="JAIZAY010000017">
    <property type="protein sequence ID" value="KAJ8025948.1"/>
    <property type="molecule type" value="Genomic_DNA"/>
</dbReference>
<dbReference type="OrthoDB" id="5977401at2759"/>
<feature type="coiled-coil region" evidence="10">
    <location>
        <begin position="732"/>
        <end position="766"/>
    </location>
</feature>
<keyword evidence="3" id="KW-1003">Cell membrane</keyword>